<proteinExistence type="predicted"/>
<dbReference type="Proteomes" id="UP000247932">
    <property type="component" value="Unassembled WGS sequence"/>
</dbReference>
<name>A0A2V4E416_9GAMM</name>
<evidence type="ECO:0000259" key="1">
    <source>
        <dbReference type="Pfam" id="PF25535"/>
    </source>
</evidence>
<dbReference type="Pfam" id="PF25535">
    <property type="entry name" value="DUF7919"/>
    <property type="match status" value="1"/>
</dbReference>
<dbReference type="AlphaFoldDB" id="A0A2V4E416"/>
<dbReference type="EMBL" id="QGLR01000029">
    <property type="protein sequence ID" value="PXZ02855.1"/>
    <property type="molecule type" value="Genomic_DNA"/>
</dbReference>
<protein>
    <recommendedName>
        <fullName evidence="1">DUF7919 domain-containing protein</fullName>
    </recommendedName>
</protein>
<evidence type="ECO:0000313" key="3">
    <source>
        <dbReference type="Proteomes" id="UP000247932"/>
    </source>
</evidence>
<gene>
    <name evidence="2" type="ORF">DKK70_16545</name>
</gene>
<accession>A0A2V4E416</accession>
<dbReference type="RefSeq" id="WP_110434961.1">
    <property type="nucleotide sequence ID" value="NZ_QGLR01000029.1"/>
</dbReference>
<comment type="caution">
    <text evidence="2">The sequence shown here is derived from an EMBL/GenBank/DDBJ whole genome shotgun (WGS) entry which is preliminary data.</text>
</comment>
<feature type="domain" description="DUF7919" evidence="1">
    <location>
        <begin position="1"/>
        <end position="134"/>
    </location>
</feature>
<evidence type="ECO:0000313" key="2">
    <source>
        <dbReference type="EMBL" id="PXZ02855.1"/>
    </source>
</evidence>
<dbReference type="InterPro" id="IPR057679">
    <property type="entry name" value="DUF7919"/>
</dbReference>
<organism evidence="2 3">
    <name type="scientific">Gilliamella apicola</name>
    <dbReference type="NCBI Taxonomy" id="1196095"/>
    <lineage>
        <taxon>Bacteria</taxon>
        <taxon>Pseudomonadati</taxon>
        <taxon>Pseudomonadota</taxon>
        <taxon>Gammaproteobacteria</taxon>
        <taxon>Orbales</taxon>
        <taxon>Orbaceae</taxon>
        <taxon>Gilliamella</taxon>
    </lineage>
</organism>
<keyword evidence="3" id="KW-1185">Reference proteome</keyword>
<dbReference type="OrthoDB" id="6199469at2"/>
<sequence length="156" mass="18845">MYFKDHTYYNYYVNKPLEMIINIGWLSYEHFYEMGETEPEFIEKLTEIIINDYFYDYKFNRIRCNSSCKLCKESILQPYVDKKRNALMDMPLGFCELLIPSQVNNQYYASPGLILHYIRDHYYKPPQEYIDSVMALDLTQPFNAQDCFDLLEKQNL</sequence>
<reference evidence="2 3" key="1">
    <citation type="submission" date="2018-05" db="EMBL/GenBank/DDBJ databases">
        <title>Reference genomes for bee gut microbiota database.</title>
        <authorList>
            <person name="Ellegaard K.M."/>
        </authorList>
    </citation>
    <scope>NUCLEOTIDE SEQUENCE [LARGE SCALE GENOMIC DNA]</scope>
    <source>
        <strain evidence="2 3">ESL0182</strain>
    </source>
</reference>